<accession>A0A9D1KXZ0</accession>
<protein>
    <submittedName>
        <fullName evidence="3">Metallophosphoesterase</fullName>
    </submittedName>
</protein>
<keyword evidence="1" id="KW-0472">Membrane</keyword>
<name>A0A9D1KXZ0_9FIRM</name>
<dbReference type="AlphaFoldDB" id="A0A9D1KXZ0"/>
<reference evidence="3" key="1">
    <citation type="submission" date="2020-10" db="EMBL/GenBank/DDBJ databases">
        <authorList>
            <person name="Gilroy R."/>
        </authorList>
    </citation>
    <scope>NUCLEOTIDE SEQUENCE</scope>
    <source>
        <strain evidence="3">CHK187-14744</strain>
    </source>
</reference>
<feature type="transmembrane region" description="Helical" evidence="1">
    <location>
        <begin position="6"/>
        <end position="25"/>
    </location>
</feature>
<dbReference type="EMBL" id="DVLT01000049">
    <property type="protein sequence ID" value="HIU03229.1"/>
    <property type="molecule type" value="Genomic_DNA"/>
</dbReference>
<dbReference type="Proteomes" id="UP000824164">
    <property type="component" value="Unassembled WGS sequence"/>
</dbReference>
<dbReference type="SUPFAM" id="SSF56300">
    <property type="entry name" value="Metallo-dependent phosphatases"/>
    <property type="match status" value="1"/>
</dbReference>
<dbReference type="InterPro" id="IPR004843">
    <property type="entry name" value="Calcineurin-like_PHP"/>
</dbReference>
<evidence type="ECO:0000313" key="4">
    <source>
        <dbReference type="Proteomes" id="UP000824164"/>
    </source>
</evidence>
<dbReference type="InterPro" id="IPR051158">
    <property type="entry name" value="Metallophosphoesterase_sf"/>
</dbReference>
<dbReference type="PANTHER" id="PTHR31302:SF0">
    <property type="entry name" value="TRANSMEMBRANE PROTEIN WITH METALLOPHOSPHOESTERASE DOMAIN"/>
    <property type="match status" value="1"/>
</dbReference>
<gene>
    <name evidence="3" type="ORF">IAB63_08265</name>
</gene>
<dbReference type="Gene3D" id="3.60.21.10">
    <property type="match status" value="1"/>
</dbReference>
<organism evidence="3 4">
    <name type="scientific">Candidatus Onthocola gallistercoris</name>
    <dbReference type="NCBI Taxonomy" id="2840876"/>
    <lineage>
        <taxon>Bacteria</taxon>
        <taxon>Bacillati</taxon>
        <taxon>Bacillota</taxon>
        <taxon>Bacilli</taxon>
        <taxon>Candidatus Onthocola</taxon>
    </lineage>
</organism>
<feature type="domain" description="Calcineurin-like phosphoesterase" evidence="2">
    <location>
        <begin position="153"/>
        <end position="336"/>
    </location>
</feature>
<comment type="caution">
    <text evidence="3">The sequence shown here is derived from an EMBL/GenBank/DDBJ whole genome shotgun (WGS) entry which is preliminary data.</text>
</comment>
<feature type="transmembrane region" description="Helical" evidence="1">
    <location>
        <begin position="37"/>
        <end position="58"/>
    </location>
</feature>
<feature type="transmembrane region" description="Helical" evidence="1">
    <location>
        <begin position="110"/>
        <end position="133"/>
    </location>
</feature>
<keyword evidence="1" id="KW-0812">Transmembrane</keyword>
<dbReference type="PANTHER" id="PTHR31302">
    <property type="entry name" value="TRANSMEMBRANE PROTEIN WITH METALLOPHOSPHOESTERASE DOMAIN-RELATED"/>
    <property type="match status" value="1"/>
</dbReference>
<reference evidence="3" key="2">
    <citation type="journal article" date="2021" name="PeerJ">
        <title>Extensive microbial diversity within the chicken gut microbiome revealed by metagenomics and culture.</title>
        <authorList>
            <person name="Gilroy R."/>
            <person name="Ravi A."/>
            <person name="Getino M."/>
            <person name="Pursley I."/>
            <person name="Horton D.L."/>
            <person name="Alikhan N.F."/>
            <person name="Baker D."/>
            <person name="Gharbi K."/>
            <person name="Hall N."/>
            <person name="Watson M."/>
            <person name="Adriaenssens E.M."/>
            <person name="Foster-Nyarko E."/>
            <person name="Jarju S."/>
            <person name="Secka A."/>
            <person name="Antonio M."/>
            <person name="Oren A."/>
            <person name="Chaudhuri R.R."/>
            <person name="La Ragione R."/>
            <person name="Hildebrand F."/>
            <person name="Pallen M.J."/>
        </authorList>
    </citation>
    <scope>NUCLEOTIDE SEQUENCE</scope>
    <source>
        <strain evidence="3">CHK187-14744</strain>
    </source>
</reference>
<evidence type="ECO:0000313" key="3">
    <source>
        <dbReference type="EMBL" id="HIU03229.1"/>
    </source>
</evidence>
<keyword evidence="1" id="KW-1133">Transmembrane helix</keyword>
<dbReference type="CDD" id="cd07385">
    <property type="entry name" value="MPP_YkuE_C"/>
    <property type="match status" value="1"/>
</dbReference>
<dbReference type="Pfam" id="PF00149">
    <property type="entry name" value="Metallophos"/>
    <property type="match status" value="1"/>
</dbReference>
<dbReference type="InterPro" id="IPR029052">
    <property type="entry name" value="Metallo-depent_PP-like"/>
</dbReference>
<proteinExistence type="predicted"/>
<sequence length="400" mass="44784">MGAIFLSPLYILLNIYVLWRLLRWMSACSRHFDNRGVWIAVILIYTLLATTVLTGFLITREPLHHWLKMIGNYWLGILGITLLVLLSFDLGRIILNHTLWKENHPSRRRFAIGGAFALALILVVSVYGIVHAWNIKVREDTLSVAKYCEIPELKVALIADLHLGYNVGAPQMRQMVDKINRADVDLVVLAGDIFDNEYEAIKDPDKVAAILGEMESTYGTYACWGNHDVSEKILAGFTFDSGEAQEEDERFLAFLDKARVNLLEDEGVLIDDAFYLFGRKDPSKALKMGEDRLPADQVTDGMDKDKPIIVIDHQPLELAELAAAGVDVDLSGHTHNGQIFPGNILLKFLWENPYGIEDKDGMYSCVTSGAGLWGPAMRIGTDCEIMLLDIQFGTENTLAE</sequence>
<evidence type="ECO:0000256" key="1">
    <source>
        <dbReference type="SAM" id="Phobius"/>
    </source>
</evidence>
<evidence type="ECO:0000259" key="2">
    <source>
        <dbReference type="Pfam" id="PF00149"/>
    </source>
</evidence>
<feature type="transmembrane region" description="Helical" evidence="1">
    <location>
        <begin position="70"/>
        <end position="90"/>
    </location>
</feature>
<dbReference type="GO" id="GO:0016787">
    <property type="term" value="F:hydrolase activity"/>
    <property type="evidence" value="ECO:0007669"/>
    <property type="project" value="InterPro"/>
</dbReference>